<dbReference type="InterPro" id="IPR050469">
    <property type="entry name" value="Diguanylate_Cyclase"/>
</dbReference>
<sequence length="479" mass="54238">MTSDHDCELNQQNNGNYKLLFEISQKIFSSIEIEHVLKAISEAVEESYPAFLHHLFLTQIYEQCHSLPLKELVYTEESESRLSTMAYKTGKIQIDDAETSGSSVSGQIFVPMIGKQGTYGVLQVISINKPIFPKEDIYFITAVSNLAGTAIENASLHQHSKRLIDDLMFVNKTSRTLNTNLRLSETTAFMNKQLKESFDADQVGFILFKETEANEYQILDGSTDYFLLKEASSFIAHIQEVLETEEALFIGDFLTSNPEIAISYRSVIAAPMTQSDDLIGAIVLLHTDAYAFSFESFKLFQTLVHHSTLAFVNSMLREKLEQLVITDYLTKLYSRKYLDEKLHEHMKADVQGTFILIDIDDFKIINDTYGHDTGDFLIVQVANIIKSHIGKEDFAARWGGEELAVYLPNGTISDGMEMALQLVRQVEAFTEPAVTISCGVSYWNSQHYDQPKSVFDRADVALYEAKKMGKNCVVKERYK</sequence>
<evidence type="ECO:0000313" key="3">
    <source>
        <dbReference type="Proteomes" id="UP001145050"/>
    </source>
</evidence>
<dbReference type="InterPro" id="IPR000160">
    <property type="entry name" value="GGDEF_dom"/>
</dbReference>
<dbReference type="AlphaFoldDB" id="A0A9X3WQG8"/>
<dbReference type="InterPro" id="IPR029016">
    <property type="entry name" value="GAF-like_dom_sf"/>
</dbReference>
<dbReference type="PANTHER" id="PTHR45138:SF9">
    <property type="entry name" value="DIGUANYLATE CYCLASE DGCM-RELATED"/>
    <property type="match status" value="1"/>
</dbReference>
<dbReference type="InterPro" id="IPR029787">
    <property type="entry name" value="Nucleotide_cyclase"/>
</dbReference>
<gene>
    <name evidence="2" type="ORF">NC797_05805</name>
</gene>
<comment type="caution">
    <text evidence="2">The sequence shown here is derived from an EMBL/GenBank/DDBJ whole genome shotgun (WGS) entry which is preliminary data.</text>
</comment>
<dbReference type="CDD" id="cd01949">
    <property type="entry name" value="GGDEF"/>
    <property type="match status" value="1"/>
</dbReference>
<dbReference type="Pfam" id="PF01590">
    <property type="entry name" value="GAF"/>
    <property type="match status" value="1"/>
</dbReference>
<dbReference type="PANTHER" id="PTHR45138">
    <property type="entry name" value="REGULATORY COMPONENTS OF SENSORY TRANSDUCTION SYSTEM"/>
    <property type="match status" value="1"/>
</dbReference>
<protein>
    <submittedName>
        <fullName evidence="2">Diguanylate cyclase</fullName>
        <ecNumber evidence="2">2.7.7.65</ecNumber>
    </submittedName>
</protein>
<feature type="domain" description="GGDEF" evidence="1">
    <location>
        <begin position="350"/>
        <end position="478"/>
    </location>
</feature>
<dbReference type="InterPro" id="IPR043128">
    <property type="entry name" value="Rev_trsase/Diguanyl_cyclase"/>
</dbReference>
<dbReference type="Proteomes" id="UP001145050">
    <property type="component" value="Unassembled WGS sequence"/>
</dbReference>
<dbReference type="SUPFAM" id="SSF55781">
    <property type="entry name" value="GAF domain-like"/>
    <property type="match status" value="2"/>
</dbReference>
<dbReference type="EMBL" id="JAMQKB010000003">
    <property type="protein sequence ID" value="MDC3424022.1"/>
    <property type="molecule type" value="Genomic_DNA"/>
</dbReference>
<dbReference type="GO" id="GO:1902201">
    <property type="term" value="P:negative regulation of bacterial-type flagellum-dependent cell motility"/>
    <property type="evidence" value="ECO:0007669"/>
    <property type="project" value="TreeGrafter"/>
</dbReference>
<dbReference type="InterPro" id="IPR003018">
    <property type="entry name" value="GAF"/>
</dbReference>
<dbReference type="Pfam" id="PF00990">
    <property type="entry name" value="GGDEF"/>
    <property type="match status" value="1"/>
</dbReference>
<dbReference type="SMART" id="SM00267">
    <property type="entry name" value="GGDEF"/>
    <property type="match status" value="1"/>
</dbReference>
<dbReference type="EC" id="2.7.7.65" evidence="2"/>
<evidence type="ECO:0000313" key="2">
    <source>
        <dbReference type="EMBL" id="MDC3424022.1"/>
    </source>
</evidence>
<keyword evidence="2" id="KW-0808">Transferase</keyword>
<accession>A0A9X3WQG8</accession>
<dbReference type="GO" id="GO:0005886">
    <property type="term" value="C:plasma membrane"/>
    <property type="evidence" value="ECO:0007669"/>
    <property type="project" value="TreeGrafter"/>
</dbReference>
<evidence type="ECO:0000259" key="1">
    <source>
        <dbReference type="PROSITE" id="PS50887"/>
    </source>
</evidence>
<dbReference type="PROSITE" id="PS50887">
    <property type="entry name" value="GGDEF"/>
    <property type="match status" value="1"/>
</dbReference>
<dbReference type="SUPFAM" id="SSF55073">
    <property type="entry name" value="Nucleotide cyclase"/>
    <property type="match status" value="1"/>
</dbReference>
<name>A0A9X3WQG8_9BACI</name>
<dbReference type="GO" id="GO:0043709">
    <property type="term" value="P:cell adhesion involved in single-species biofilm formation"/>
    <property type="evidence" value="ECO:0007669"/>
    <property type="project" value="TreeGrafter"/>
</dbReference>
<dbReference type="FunFam" id="3.30.70.270:FF:000001">
    <property type="entry name" value="Diguanylate cyclase domain protein"/>
    <property type="match status" value="1"/>
</dbReference>
<dbReference type="NCBIfam" id="TIGR00254">
    <property type="entry name" value="GGDEF"/>
    <property type="match status" value="1"/>
</dbReference>
<keyword evidence="3" id="KW-1185">Reference proteome</keyword>
<dbReference type="RefSeq" id="WP_272435818.1">
    <property type="nucleotide sequence ID" value="NZ_JAMQKB010000003.1"/>
</dbReference>
<reference evidence="2" key="1">
    <citation type="submission" date="2022-06" db="EMBL/GenBank/DDBJ databases">
        <title>Aquibacillus sp. a new bacterium isolated from soil saline samples.</title>
        <authorList>
            <person name="Galisteo C."/>
            <person name="De La Haba R."/>
            <person name="Sanchez-Porro C."/>
            <person name="Ventosa A."/>
        </authorList>
    </citation>
    <scope>NUCLEOTIDE SEQUENCE</scope>
    <source>
        <strain evidence="2">3ASR75-11</strain>
    </source>
</reference>
<dbReference type="Gene3D" id="3.30.450.40">
    <property type="match status" value="2"/>
</dbReference>
<keyword evidence="2" id="KW-0548">Nucleotidyltransferase</keyword>
<organism evidence="2 3">
    <name type="scientific">Terrihalobacillus insolitus</name>
    <dbReference type="NCBI Taxonomy" id="2950438"/>
    <lineage>
        <taxon>Bacteria</taxon>
        <taxon>Bacillati</taxon>
        <taxon>Bacillota</taxon>
        <taxon>Bacilli</taxon>
        <taxon>Bacillales</taxon>
        <taxon>Bacillaceae</taxon>
        <taxon>Terrihalobacillus</taxon>
    </lineage>
</organism>
<dbReference type="GO" id="GO:0052621">
    <property type="term" value="F:diguanylate cyclase activity"/>
    <property type="evidence" value="ECO:0007669"/>
    <property type="project" value="UniProtKB-EC"/>
</dbReference>
<proteinExistence type="predicted"/>
<dbReference type="Gene3D" id="3.30.70.270">
    <property type="match status" value="1"/>
</dbReference>